<evidence type="ECO:0000256" key="1">
    <source>
        <dbReference type="SAM" id="MobiDB-lite"/>
    </source>
</evidence>
<dbReference type="PROSITE" id="PS50943">
    <property type="entry name" value="HTH_CROC1"/>
    <property type="match status" value="1"/>
</dbReference>
<accession>A0A7G2DD48</accession>
<dbReference type="Gene3D" id="1.10.260.40">
    <property type="entry name" value="lambda repressor-like DNA-binding domains"/>
    <property type="match status" value="1"/>
</dbReference>
<dbReference type="SUPFAM" id="SSF47413">
    <property type="entry name" value="lambda repressor-like DNA-binding domains"/>
    <property type="match status" value="1"/>
</dbReference>
<dbReference type="NCBIfam" id="TIGR00270">
    <property type="entry name" value="multiprotein bridging factor aMBF1"/>
    <property type="match status" value="1"/>
</dbReference>
<dbReference type="InterPro" id="IPR001387">
    <property type="entry name" value="Cro/C1-type_HTH"/>
</dbReference>
<feature type="domain" description="HTH cro/C1-type" evidence="2">
    <location>
        <begin position="117"/>
        <end position="159"/>
    </location>
</feature>
<keyword evidence="4" id="KW-1185">Reference proteome</keyword>
<protein>
    <submittedName>
        <fullName evidence="3">Transcription factor</fullName>
    </submittedName>
</protein>
<dbReference type="Pfam" id="PF01381">
    <property type="entry name" value="HTH_3"/>
    <property type="match status" value="1"/>
</dbReference>
<dbReference type="CDD" id="cd00093">
    <property type="entry name" value="HTH_XRE"/>
    <property type="match status" value="1"/>
</dbReference>
<dbReference type="GO" id="GO:0003677">
    <property type="term" value="F:DNA binding"/>
    <property type="evidence" value="ECO:0007669"/>
    <property type="project" value="InterPro"/>
</dbReference>
<reference evidence="3 4" key="1">
    <citation type="submission" date="2020-09" db="EMBL/GenBank/DDBJ databases">
        <authorList>
            <person name="Courtine D."/>
        </authorList>
    </citation>
    <scope>NUCLEOTIDE SEQUENCE [LARGE SCALE GENOMIC DNA]</scope>
    <source>
        <strain evidence="3 4">IRI35c</strain>
    </source>
</reference>
<dbReference type="InterPro" id="IPR010982">
    <property type="entry name" value="Lambda_DNA-bd_dom_sf"/>
</dbReference>
<gene>
    <name evidence="3" type="ORF">TIRI35C_1768</name>
</gene>
<proteinExistence type="predicted"/>
<dbReference type="KEGG" id="tcq:TIRI35C_1768"/>
<dbReference type="InterPro" id="IPR004451">
    <property type="entry name" value="MJ0586"/>
</dbReference>
<feature type="region of interest" description="Disordered" evidence="1">
    <location>
        <begin position="66"/>
        <end position="89"/>
    </location>
</feature>
<dbReference type="SMART" id="SM00530">
    <property type="entry name" value="HTH_XRE"/>
    <property type="match status" value="1"/>
</dbReference>
<evidence type="ECO:0000259" key="2">
    <source>
        <dbReference type="PROSITE" id="PS50943"/>
    </source>
</evidence>
<dbReference type="EMBL" id="LR881183">
    <property type="protein sequence ID" value="CAD5244922.1"/>
    <property type="molecule type" value="Genomic_DNA"/>
</dbReference>
<name>A0A7G2DD48_9EURY</name>
<dbReference type="Proteomes" id="UP000516304">
    <property type="component" value="Chromosome TIRI35C"/>
</dbReference>
<sequence length="192" mass="22182">MTPSLKWSKKVVEMGKAKPRYCEVCGAPIRGPGHRIRIEGAEVLVCDRCYEKYGGKKPGTFSIMPTGRRPVRRTYSRPASRPAPKPRTERPLYTEEIVEDYAERVYRAIQRSGKSYEELSHEIGLSMNDLRAIAHGHREPTIKEAKKLEKYFKITLIERAETEIEKKPSIPRDYEPTLGDIANIRVRKRKKK</sequence>
<organism evidence="3 4">
    <name type="scientific">Thermococcus camini</name>
    <dbReference type="NCBI Taxonomy" id="2016373"/>
    <lineage>
        <taxon>Archaea</taxon>
        <taxon>Methanobacteriati</taxon>
        <taxon>Methanobacteriota</taxon>
        <taxon>Thermococci</taxon>
        <taxon>Thermococcales</taxon>
        <taxon>Thermococcaceae</taxon>
        <taxon>Thermococcus</taxon>
    </lineage>
</organism>
<dbReference type="AlphaFoldDB" id="A0A7G2DD48"/>
<evidence type="ECO:0000313" key="3">
    <source>
        <dbReference type="EMBL" id="CAD5244922.1"/>
    </source>
</evidence>
<evidence type="ECO:0000313" key="4">
    <source>
        <dbReference type="Proteomes" id="UP000516304"/>
    </source>
</evidence>